<protein>
    <recommendedName>
        <fullName evidence="3">Lipoprotein</fullName>
    </recommendedName>
</protein>
<gene>
    <name evidence="1" type="ORF">SAMN05444169_3567</name>
</gene>
<dbReference type="Proteomes" id="UP000190675">
    <property type="component" value="Chromosome I"/>
</dbReference>
<dbReference type="PROSITE" id="PS51257">
    <property type="entry name" value="PROKAR_LIPOPROTEIN"/>
    <property type="match status" value="1"/>
</dbReference>
<proteinExistence type="predicted"/>
<dbReference type="RefSeq" id="WP_079567089.1">
    <property type="nucleotide sequence ID" value="NZ_LT670818.1"/>
</dbReference>
<evidence type="ECO:0000313" key="1">
    <source>
        <dbReference type="EMBL" id="SHG66405.1"/>
    </source>
</evidence>
<reference evidence="1 2" key="1">
    <citation type="submission" date="2016-11" db="EMBL/GenBank/DDBJ databases">
        <authorList>
            <person name="Jaros S."/>
            <person name="Januszkiewicz K."/>
            <person name="Wedrychowicz H."/>
        </authorList>
    </citation>
    <scope>NUCLEOTIDE SEQUENCE [LARGE SCALE GENOMIC DNA]</scope>
    <source>
        <strain evidence="1 2">GAS242</strain>
    </source>
</reference>
<evidence type="ECO:0000313" key="2">
    <source>
        <dbReference type="Proteomes" id="UP000190675"/>
    </source>
</evidence>
<sequence>MRRFVVLTVAALAMTSCYPEEEVTGSIHNKCATELYSRFNPKAMDQCMAVCIKCDRGTTTTCSTSCTLKGAR</sequence>
<accession>A0A1M5LN09</accession>
<dbReference type="AlphaFoldDB" id="A0A1M5LN09"/>
<name>A0A1M5LN09_9BRAD</name>
<organism evidence="1 2">
    <name type="scientific">Bradyrhizobium erythrophlei</name>
    <dbReference type="NCBI Taxonomy" id="1437360"/>
    <lineage>
        <taxon>Bacteria</taxon>
        <taxon>Pseudomonadati</taxon>
        <taxon>Pseudomonadota</taxon>
        <taxon>Alphaproteobacteria</taxon>
        <taxon>Hyphomicrobiales</taxon>
        <taxon>Nitrobacteraceae</taxon>
        <taxon>Bradyrhizobium</taxon>
    </lineage>
</organism>
<dbReference type="EMBL" id="LT670818">
    <property type="protein sequence ID" value="SHG66405.1"/>
    <property type="molecule type" value="Genomic_DNA"/>
</dbReference>
<dbReference type="OrthoDB" id="8244487at2"/>
<evidence type="ECO:0008006" key="3">
    <source>
        <dbReference type="Google" id="ProtNLM"/>
    </source>
</evidence>